<feature type="region of interest" description="Disordered" evidence="1">
    <location>
        <begin position="1"/>
        <end position="22"/>
    </location>
</feature>
<comment type="caution">
    <text evidence="2">The sequence shown here is derived from an EMBL/GenBank/DDBJ whole genome shotgun (WGS) entry which is preliminary data.</text>
</comment>
<proteinExistence type="predicted"/>
<organism evidence="2 3">
    <name type="scientific">Lithohypha guttulata</name>
    <dbReference type="NCBI Taxonomy" id="1690604"/>
    <lineage>
        <taxon>Eukaryota</taxon>
        <taxon>Fungi</taxon>
        <taxon>Dikarya</taxon>
        <taxon>Ascomycota</taxon>
        <taxon>Pezizomycotina</taxon>
        <taxon>Eurotiomycetes</taxon>
        <taxon>Chaetothyriomycetidae</taxon>
        <taxon>Chaetothyriales</taxon>
        <taxon>Trichomeriaceae</taxon>
        <taxon>Lithohypha</taxon>
    </lineage>
</organism>
<protein>
    <submittedName>
        <fullName evidence="2">Uncharacterized protein</fullName>
    </submittedName>
</protein>
<accession>A0ABR0KPC5</accession>
<sequence>MSAASNSTAVTGASVQPRTGSRMMEHFMLESAHRAPYVAGTVTPQRRGRAVIAAVDKVLTAFDGDKSPSK</sequence>
<reference evidence="2 3" key="1">
    <citation type="submission" date="2023-08" db="EMBL/GenBank/DDBJ databases">
        <title>Black Yeasts Isolated from many extreme environments.</title>
        <authorList>
            <person name="Coleine C."/>
            <person name="Stajich J.E."/>
            <person name="Selbmann L."/>
        </authorList>
    </citation>
    <scope>NUCLEOTIDE SEQUENCE [LARGE SCALE GENOMIC DNA]</scope>
    <source>
        <strain evidence="2 3">CCFEE 5885</strain>
    </source>
</reference>
<dbReference type="EMBL" id="JAVRRG010000002">
    <property type="protein sequence ID" value="KAK5102398.1"/>
    <property type="molecule type" value="Genomic_DNA"/>
</dbReference>
<name>A0ABR0KPC5_9EURO</name>
<gene>
    <name evidence="2" type="ORF">LTR24_000309</name>
</gene>
<evidence type="ECO:0000313" key="3">
    <source>
        <dbReference type="Proteomes" id="UP001345013"/>
    </source>
</evidence>
<keyword evidence="3" id="KW-1185">Reference proteome</keyword>
<dbReference type="Proteomes" id="UP001345013">
    <property type="component" value="Unassembled WGS sequence"/>
</dbReference>
<evidence type="ECO:0000256" key="1">
    <source>
        <dbReference type="SAM" id="MobiDB-lite"/>
    </source>
</evidence>
<feature type="compositionally biased region" description="Polar residues" evidence="1">
    <location>
        <begin position="1"/>
        <end position="19"/>
    </location>
</feature>
<evidence type="ECO:0000313" key="2">
    <source>
        <dbReference type="EMBL" id="KAK5102398.1"/>
    </source>
</evidence>